<protein>
    <submittedName>
        <fullName evidence="2">Uncharacterized protein</fullName>
    </submittedName>
</protein>
<keyword evidence="1" id="KW-0812">Transmembrane</keyword>
<keyword evidence="1" id="KW-0472">Membrane</keyword>
<evidence type="ECO:0000256" key="1">
    <source>
        <dbReference type="SAM" id="Phobius"/>
    </source>
</evidence>
<gene>
    <name evidence="2" type="ORF">K458DRAFT_479370</name>
</gene>
<accession>A0A6G1IUB9</accession>
<dbReference type="Proteomes" id="UP000799291">
    <property type="component" value="Unassembled WGS sequence"/>
</dbReference>
<feature type="transmembrane region" description="Helical" evidence="1">
    <location>
        <begin position="319"/>
        <end position="342"/>
    </location>
</feature>
<proteinExistence type="predicted"/>
<evidence type="ECO:0000313" key="3">
    <source>
        <dbReference type="Proteomes" id="UP000799291"/>
    </source>
</evidence>
<reference evidence="2" key="1">
    <citation type="journal article" date="2020" name="Stud. Mycol.">
        <title>101 Dothideomycetes genomes: a test case for predicting lifestyles and emergence of pathogens.</title>
        <authorList>
            <person name="Haridas S."/>
            <person name="Albert R."/>
            <person name="Binder M."/>
            <person name="Bloem J."/>
            <person name="Labutti K."/>
            <person name="Salamov A."/>
            <person name="Andreopoulos B."/>
            <person name="Baker S."/>
            <person name="Barry K."/>
            <person name="Bills G."/>
            <person name="Bluhm B."/>
            <person name="Cannon C."/>
            <person name="Castanera R."/>
            <person name="Culley D."/>
            <person name="Daum C."/>
            <person name="Ezra D."/>
            <person name="Gonzalez J."/>
            <person name="Henrissat B."/>
            <person name="Kuo A."/>
            <person name="Liang C."/>
            <person name="Lipzen A."/>
            <person name="Lutzoni F."/>
            <person name="Magnuson J."/>
            <person name="Mondo S."/>
            <person name="Nolan M."/>
            <person name="Ohm R."/>
            <person name="Pangilinan J."/>
            <person name="Park H.-J."/>
            <person name="Ramirez L."/>
            <person name="Alfaro M."/>
            <person name="Sun H."/>
            <person name="Tritt A."/>
            <person name="Yoshinaga Y."/>
            <person name="Zwiers L.-H."/>
            <person name="Turgeon B."/>
            <person name="Goodwin S."/>
            <person name="Spatafora J."/>
            <person name="Crous P."/>
            <person name="Grigoriev I."/>
        </authorList>
    </citation>
    <scope>NUCLEOTIDE SEQUENCE</scope>
    <source>
        <strain evidence="2">CBS 122367</strain>
    </source>
</reference>
<organism evidence="2 3">
    <name type="scientific">Lentithecium fluviatile CBS 122367</name>
    <dbReference type="NCBI Taxonomy" id="1168545"/>
    <lineage>
        <taxon>Eukaryota</taxon>
        <taxon>Fungi</taxon>
        <taxon>Dikarya</taxon>
        <taxon>Ascomycota</taxon>
        <taxon>Pezizomycotina</taxon>
        <taxon>Dothideomycetes</taxon>
        <taxon>Pleosporomycetidae</taxon>
        <taxon>Pleosporales</taxon>
        <taxon>Massarineae</taxon>
        <taxon>Lentitheciaceae</taxon>
        <taxon>Lentithecium</taxon>
    </lineage>
</organism>
<keyword evidence="1" id="KW-1133">Transmembrane helix</keyword>
<dbReference type="AlphaFoldDB" id="A0A6G1IUB9"/>
<name>A0A6G1IUB9_9PLEO</name>
<dbReference type="OrthoDB" id="5428890at2759"/>
<evidence type="ECO:0000313" key="2">
    <source>
        <dbReference type="EMBL" id="KAF2681469.1"/>
    </source>
</evidence>
<sequence>MVSTKGALFSKSNLLNNERKRKRECATINAFWPHINSAELDSIEDYAAWFKFLGKALQSLHPHASKFATQEWEGLFSTVASLRANRTMARKQLTQVVKKGYLNTTDAAIGRTIELSARLWLGINIRSNGLSVGPRNPRDSLVDWNDDQLLEDMIAKQFPRDKIVSAAPEISFDESFTAANLKTICRLHIRWTDNLRDHLKLEGPRGERCLSIYRHKICLINHRRGPQPTIIPTEILDEAIRTLDLLFPFGDPKTEAFLEEEKVQLWTESSYELHRATELDDFKYWRSNLAHLSRIFSGPPETVLQTLFDTRNIPQLATLWVAIFRVFFLTILFGLLATVYSVKQYRVALESYKLALAQASCGFRVGRNG</sequence>
<keyword evidence="3" id="KW-1185">Reference proteome</keyword>
<dbReference type="EMBL" id="MU005591">
    <property type="protein sequence ID" value="KAF2681469.1"/>
    <property type="molecule type" value="Genomic_DNA"/>
</dbReference>